<proteinExistence type="predicted"/>
<gene>
    <name evidence="1" type="ORF">GCM10007935_17450</name>
</gene>
<dbReference type="Proteomes" id="UP001156903">
    <property type="component" value="Unassembled WGS sequence"/>
</dbReference>
<evidence type="ECO:0000313" key="2">
    <source>
        <dbReference type="Proteomes" id="UP001156903"/>
    </source>
</evidence>
<dbReference type="EMBL" id="BSPB01000010">
    <property type="protein sequence ID" value="GLS14314.1"/>
    <property type="molecule type" value="Genomic_DNA"/>
</dbReference>
<keyword evidence="2" id="KW-1185">Reference proteome</keyword>
<organism evidence="1 2">
    <name type="scientific">Hydrogenophaga electricum</name>
    <dbReference type="NCBI Taxonomy" id="1230953"/>
    <lineage>
        <taxon>Bacteria</taxon>
        <taxon>Pseudomonadati</taxon>
        <taxon>Pseudomonadota</taxon>
        <taxon>Betaproteobacteria</taxon>
        <taxon>Burkholderiales</taxon>
        <taxon>Comamonadaceae</taxon>
        <taxon>Hydrogenophaga</taxon>
    </lineage>
</organism>
<evidence type="ECO:0000313" key="1">
    <source>
        <dbReference type="EMBL" id="GLS14314.1"/>
    </source>
</evidence>
<comment type="caution">
    <text evidence="1">The sequence shown here is derived from an EMBL/GenBank/DDBJ whole genome shotgun (WGS) entry which is preliminary data.</text>
</comment>
<name>A0ABQ6C3K6_9BURK</name>
<evidence type="ECO:0008006" key="3">
    <source>
        <dbReference type="Google" id="ProtNLM"/>
    </source>
</evidence>
<protein>
    <recommendedName>
        <fullName evidence="3">Integrase catalytic domain-containing protein</fullName>
    </recommendedName>
</protein>
<accession>A0ABQ6C3K6</accession>
<reference evidence="2" key="1">
    <citation type="journal article" date="2019" name="Int. J. Syst. Evol. Microbiol.">
        <title>The Global Catalogue of Microorganisms (GCM) 10K type strain sequencing project: providing services to taxonomists for standard genome sequencing and annotation.</title>
        <authorList>
            <consortium name="The Broad Institute Genomics Platform"/>
            <consortium name="The Broad Institute Genome Sequencing Center for Infectious Disease"/>
            <person name="Wu L."/>
            <person name="Ma J."/>
        </authorList>
    </citation>
    <scope>NUCLEOTIDE SEQUENCE [LARGE SCALE GENOMIC DNA]</scope>
    <source>
        <strain evidence="2">NBRC 109341</strain>
    </source>
</reference>
<sequence length="99" mass="11059">MWCQAQLPALRGRRRVLHSIPVPIRVGHPYSDQGSQDTSLALGERCRQMQDRPSAVCDAHDSAMAESIFASLEGELIERNSFQSKAQDRTVVFTWMGDG</sequence>